<keyword evidence="1" id="KW-0472">Membrane</keyword>
<comment type="caution">
    <text evidence="2">The sequence shown here is derived from an EMBL/GenBank/DDBJ whole genome shotgun (WGS) entry which is preliminary data.</text>
</comment>
<keyword evidence="1" id="KW-1133">Transmembrane helix</keyword>
<dbReference type="Proteomes" id="UP000276133">
    <property type="component" value="Unassembled WGS sequence"/>
</dbReference>
<protein>
    <submittedName>
        <fullName evidence="2">Uncharacterized protein</fullName>
    </submittedName>
</protein>
<gene>
    <name evidence="2" type="ORF">BpHYR1_011085</name>
</gene>
<organism evidence="2 3">
    <name type="scientific">Brachionus plicatilis</name>
    <name type="common">Marine rotifer</name>
    <name type="synonym">Brachionus muelleri</name>
    <dbReference type="NCBI Taxonomy" id="10195"/>
    <lineage>
        <taxon>Eukaryota</taxon>
        <taxon>Metazoa</taxon>
        <taxon>Spiralia</taxon>
        <taxon>Gnathifera</taxon>
        <taxon>Rotifera</taxon>
        <taxon>Eurotatoria</taxon>
        <taxon>Monogononta</taxon>
        <taxon>Pseudotrocha</taxon>
        <taxon>Ploima</taxon>
        <taxon>Brachionidae</taxon>
        <taxon>Brachionus</taxon>
    </lineage>
</organism>
<keyword evidence="3" id="KW-1185">Reference proteome</keyword>
<evidence type="ECO:0000313" key="3">
    <source>
        <dbReference type="Proteomes" id="UP000276133"/>
    </source>
</evidence>
<reference evidence="2 3" key="1">
    <citation type="journal article" date="2018" name="Sci. Rep.">
        <title>Genomic signatures of local adaptation to the degree of environmental predictability in rotifers.</title>
        <authorList>
            <person name="Franch-Gras L."/>
            <person name="Hahn C."/>
            <person name="Garcia-Roger E.M."/>
            <person name="Carmona M.J."/>
            <person name="Serra M."/>
            <person name="Gomez A."/>
        </authorList>
    </citation>
    <scope>NUCLEOTIDE SEQUENCE [LARGE SCALE GENOMIC DNA]</scope>
    <source>
        <strain evidence="2">HYR1</strain>
    </source>
</reference>
<accession>A0A3M7RYK9</accession>
<keyword evidence="1" id="KW-0812">Transmembrane</keyword>
<name>A0A3M7RYK9_BRAPC</name>
<evidence type="ECO:0000256" key="1">
    <source>
        <dbReference type="SAM" id="Phobius"/>
    </source>
</evidence>
<feature type="transmembrane region" description="Helical" evidence="1">
    <location>
        <begin position="12"/>
        <end position="29"/>
    </location>
</feature>
<proteinExistence type="predicted"/>
<sequence length="233" mass="27218">MERKKLVNLKTTLKTIIFFFVLLTFRGIIELFDSQIDIESIDIFDESSKSAISSFDLLKSNLTAFNFSSKQESQNNIFESIALANYLFDRPNWSKYGYVKKIKIKSSKDTQHRTADFNSEQSTETFKFNIDPKILNLYQRGNFSMTANLSNLSDKDEDILQKQVMFPNTRLMIRYILNLHQTSSSIKIECKTNILFKAINENCILYSFEEKCSSNIFSNWTGHFKNDVWLGFF</sequence>
<evidence type="ECO:0000313" key="2">
    <source>
        <dbReference type="EMBL" id="RNA28435.1"/>
    </source>
</evidence>
<dbReference type="AlphaFoldDB" id="A0A3M7RYK9"/>
<dbReference type="EMBL" id="REGN01002395">
    <property type="protein sequence ID" value="RNA28435.1"/>
    <property type="molecule type" value="Genomic_DNA"/>
</dbReference>